<keyword evidence="2" id="KW-1133">Transmembrane helix</keyword>
<keyword evidence="2" id="KW-0812">Transmembrane</keyword>
<sequence length="101" mass="12001">MLREQNKRLAKQAVREVFRSRLFWLMVAGGVVLDLAREGTWLLYLAAGVFLFLMVLGFLFSRPSLFSNPFDPFWSLEEEARGLRREVRELKEEVRRLRRGR</sequence>
<keyword evidence="2" id="KW-0472">Membrane</keyword>
<keyword evidence="1" id="KW-0175">Coiled coil</keyword>
<dbReference type="Proteomes" id="UP000199446">
    <property type="component" value="Unassembled WGS sequence"/>
</dbReference>
<feature type="transmembrane region" description="Helical" evidence="2">
    <location>
        <begin position="42"/>
        <end position="60"/>
    </location>
</feature>
<dbReference type="OrthoDB" id="9940248at2"/>
<dbReference type="STRING" id="482827.SAMN04488243_11416"/>
<reference evidence="4" key="1">
    <citation type="submission" date="2016-10" db="EMBL/GenBank/DDBJ databases">
        <authorList>
            <person name="Varghese N."/>
            <person name="Submissions S."/>
        </authorList>
    </citation>
    <scope>NUCLEOTIDE SEQUENCE [LARGE SCALE GENOMIC DNA]</scope>
    <source>
        <strain evidence="4">CGMCC 1.6992</strain>
    </source>
</reference>
<evidence type="ECO:0000313" key="4">
    <source>
        <dbReference type="Proteomes" id="UP000199446"/>
    </source>
</evidence>
<feature type="transmembrane region" description="Helical" evidence="2">
    <location>
        <begin position="21"/>
        <end position="36"/>
    </location>
</feature>
<evidence type="ECO:0000313" key="3">
    <source>
        <dbReference type="EMBL" id="SDE87332.1"/>
    </source>
</evidence>
<feature type="coiled-coil region" evidence="1">
    <location>
        <begin position="73"/>
        <end position="100"/>
    </location>
</feature>
<evidence type="ECO:0000256" key="1">
    <source>
        <dbReference type="SAM" id="Coils"/>
    </source>
</evidence>
<organism evidence="3 4">
    <name type="scientific">Thermus arciformis</name>
    <dbReference type="NCBI Taxonomy" id="482827"/>
    <lineage>
        <taxon>Bacteria</taxon>
        <taxon>Thermotogati</taxon>
        <taxon>Deinococcota</taxon>
        <taxon>Deinococci</taxon>
        <taxon>Thermales</taxon>
        <taxon>Thermaceae</taxon>
        <taxon>Thermus</taxon>
    </lineage>
</organism>
<name>A0A1G7GGP3_9DEIN</name>
<proteinExistence type="predicted"/>
<gene>
    <name evidence="3" type="ORF">SAMN04488243_11416</name>
</gene>
<protein>
    <submittedName>
        <fullName evidence="3">Uncharacterized protein</fullName>
    </submittedName>
</protein>
<evidence type="ECO:0000256" key="2">
    <source>
        <dbReference type="SAM" id="Phobius"/>
    </source>
</evidence>
<accession>A0A1G7GGP3</accession>
<dbReference type="AlphaFoldDB" id="A0A1G7GGP3"/>
<dbReference type="EMBL" id="FNBC01000014">
    <property type="protein sequence ID" value="SDE87332.1"/>
    <property type="molecule type" value="Genomic_DNA"/>
</dbReference>
<keyword evidence="4" id="KW-1185">Reference proteome</keyword>